<gene>
    <name evidence="2" type="ORF">HAX54_003016</name>
</gene>
<organism evidence="2 3">
    <name type="scientific">Datura stramonium</name>
    <name type="common">Jimsonweed</name>
    <name type="synonym">Common thornapple</name>
    <dbReference type="NCBI Taxonomy" id="4076"/>
    <lineage>
        <taxon>Eukaryota</taxon>
        <taxon>Viridiplantae</taxon>
        <taxon>Streptophyta</taxon>
        <taxon>Embryophyta</taxon>
        <taxon>Tracheophyta</taxon>
        <taxon>Spermatophyta</taxon>
        <taxon>Magnoliopsida</taxon>
        <taxon>eudicotyledons</taxon>
        <taxon>Gunneridae</taxon>
        <taxon>Pentapetalae</taxon>
        <taxon>asterids</taxon>
        <taxon>lamiids</taxon>
        <taxon>Solanales</taxon>
        <taxon>Solanaceae</taxon>
        <taxon>Solanoideae</taxon>
        <taxon>Datureae</taxon>
        <taxon>Datura</taxon>
    </lineage>
</organism>
<keyword evidence="1" id="KW-1133">Transmembrane helix</keyword>
<sequence>LYHDRVGQCAITLNEIRSPSWSHSTIMIKVERLSCISIGENLNTSRDLQTSGLSLIGFFLLGYGFAFGFMSTEQDGPFRHNIGTDGSLLIVGQRKPLPTLESADGHLVIGDASIKPKKKATQSDVMEPMVDMVLPNILSFEMDLQTQSPLTDQNGDLDKLVGEYILGIRASHLPTVRKDFCEKPMFRLMLTAWSRVLCLRSQAARMYTCTLLCSDLVTRDRSSYP</sequence>
<comment type="caution">
    <text evidence="2">The sequence shown here is derived from an EMBL/GenBank/DDBJ whole genome shotgun (WGS) entry which is preliminary data.</text>
</comment>
<keyword evidence="3" id="KW-1185">Reference proteome</keyword>
<evidence type="ECO:0000313" key="2">
    <source>
        <dbReference type="EMBL" id="MCE3215627.1"/>
    </source>
</evidence>
<accession>A0ABS8WRS9</accession>
<feature type="non-terminal residue" evidence="2">
    <location>
        <position position="1"/>
    </location>
</feature>
<proteinExistence type="predicted"/>
<evidence type="ECO:0000256" key="1">
    <source>
        <dbReference type="SAM" id="Phobius"/>
    </source>
</evidence>
<feature type="transmembrane region" description="Helical" evidence="1">
    <location>
        <begin position="52"/>
        <end position="70"/>
    </location>
</feature>
<dbReference type="EMBL" id="JACEIK010011359">
    <property type="protein sequence ID" value="MCE3215627.1"/>
    <property type="molecule type" value="Genomic_DNA"/>
</dbReference>
<evidence type="ECO:0000313" key="3">
    <source>
        <dbReference type="Proteomes" id="UP000823775"/>
    </source>
</evidence>
<reference evidence="2 3" key="1">
    <citation type="journal article" date="2021" name="BMC Genomics">
        <title>Datura genome reveals duplications of psychoactive alkaloid biosynthetic genes and high mutation rate following tissue culture.</title>
        <authorList>
            <person name="Rajewski A."/>
            <person name="Carter-House D."/>
            <person name="Stajich J."/>
            <person name="Litt A."/>
        </authorList>
    </citation>
    <scope>NUCLEOTIDE SEQUENCE [LARGE SCALE GENOMIC DNA]</scope>
    <source>
        <strain evidence="2">AR-01</strain>
    </source>
</reference>
<name>A0ABS8WRS9_DATST</name>
<dbReference type="Proteomes" id="UP000823775">
    <property type="component" value="Unassembled WGS sequence"/>
</dbReference>
<keyword evidence="1" id="KW-0812">Transmembrane</keyword>
<protein>
    <submittedName>
        <fullName evidence="2">Uncharacterized protein</fullName>
    </submittedName>
</protein>
<keyword evidence="1" id="KW-0472">Membrane</keyword>